<name>A0ABW5JKX8_9BACT</name>
<gene>
    <name evidence="1" type="ORF">ACFSVN_09665</name>
</gene>
<comment type="caution">
    <text evidence="1">The sequence shown here is derived from an EMBL/GenBank/DDBJ whole genome shotgun (WGS) entry which is preliminary data.</text>
</comment>
<proteinExistence type="predicted"/>
<dbReference type="EMBL" id="JBHULI010000024">
    <property type="protein sequence ID" value="MFD2532711.1"/>
    <property type="molecule type" value="Genomic_DNA"/>
</dbReference>
<reference evidence="2" key="1">
    <citation type="journal article" date="2019" name="Int. J. Syst. Evol. Microbiol.">
        <title>The Global Catalogue of Microorganisms (GCM) 10K type strain sequencing project: providing services to taxonomists for standard genome sequencing and annotation.</title>
        <authorList>
            <consortium name="The Broad Institute Genomics Platform"/>
            <consortium name="The Broad Institute Genome Sequencing Center for Infectious Disease"/>
            <person name="Wu L."/>
            <person name="Ma J."/>
        </authorList>
    </citation>
    <scope>NUCLEOTIDE SEQUENCE [LARGE SCALE GENOMIC DNA]</scope>
    <source>
        <strain evidence="2">KCTC 52042</strain>
    </source>
</reference>
<keyword evidence="2" id="KW-1185">Reference proteome</keyword>
<organism evidence="1 2">
    <name type="scientific">Gracilimonas halophila</name>
    <dbReference type="NCBI Taxonomy" id="1834464"/>
    <lineage>
        <taxon>Bacteria</taxon>
        <taxon>Pseudomonadati</taxon>
        <taxon>Balneolota</taxon>
        <taxon>Balneolia</taxon>
        <taxon>Balneolales</taxon>
        <taxon>Balneolaceae</taxon>
        <taxon>Gracilimonas</taxon>
    </lineage>
</organism>
<protein>
    <submittedName>
        <fullName evidence="1">Uncharacterized protein</fullName>
    </submittedName>
</protein>
<evidence type="ECO:0000313" key="1">
    <source>
        <dbReference type="EMBL" id="MFD2532711.1"/>
    </source>
</evidence>
<accession>A0ABW5JKX8</accession>
<dbReference type="Proteomes" id="UP001597460">
    <property type="component" value="Unassembled WGS sequence"/>
</dbReference>
<evidence type="ECO:0000313" key="2">
    <source>
        <dbReference type="Proteomes" id="UP001597460"/>
    </source>
</evidence>
<dbReference type="RefSeq" id="WP_390301627.1">
    <property type="nucleotide sequence ID" value="NZ_JBHULI010000024.1"/>
</dbReference>
<sequence>MPARLKIGAGLTADYGEEIFGMKSVRVLGSVAVSKFMIRQEKKAIENNGQSDTIYVAMNAFEALYRSWGTYTWYDGMNYQEASLAQQLFFHSGIEVVFLETLALRVGYQKASEVNLPYTIQTGGFGIDLGYLVFDYTRYYYPEGRLSEKGYTWNITARIPLGGNEPRSILNQFFK</sequence>